<dbReference type="PANTHER" id="PTHR46825">
    <property type="entry name" value="D-ALANYL-D-ALANINE-CARBOXYPEPTIDASE/ENDOPEPTIDASE AMPH"/>
    <property type="match status" value="1"/>
</dbReference>
<evidence type="ECO:0000313" key="5">
    <source>
        <dbReference type="EMBL" id="MCU7549578.1"/>
    </source>
</evidence>
<feature type="chain" id="PRO_5040946227" evidence="3">
    <location>
        <begin position="20"/>
        <end position="441"/>
    </location>
</feature>
<organism evidence="5 6">
    <name type="scientific">Paraflavisolibacter caeni</name>
    <dbReference type="NCBI Taxonomy" id="2982496"/>
    <lineage>
        <taxon>Bacteria</taxon>
        <taxon>Pseudomonadati</taxon>
        <taxon>Bacteroidota</taxon>
        <taxon>Chitinophagia</taxon>
        <taxon>Chitinophagales</taxon>
        <taxon>Chitinophagaceae</taxon>
        <taxon>Paraflavisolibacter</taxon>
    </lineage>
</organism>
<dbReference type="InterPro" id="IPR012338">
    <property type="entry name" value="Beta-lactam/transpept-like"/>
</dbReference>
<sequence length="441" mass="50333">MGKSTLILLIVFSSLSSFGQTFSIAKLDSFFNALEKRDLAMGSLTIAQNGKIQYQRALGYAYIDSIKKIPASINTKYRIGSETKMFTAVIIFQLMEEGKINLDQKLSLYFPDLPNASKITISNLLNHRSGLHNYTEGTNYKEWMDKPTTHEQLLKIIQEKGTDFEPNARAEYSNTNYLLLSYIIEKICNMPYEMAITKRIISKIGLVNTYYGRPIDLKKSESASYKNVENKWQKEKETDLSIHVGAGSIVSTPTDMITFIEALFNNKLVSKSSLKTMKTLVDGYGMGLFPFDHGSQTAFGHNGRIEEFYSSVRYFPDAKLSVAYITNGIIYPRIDIIDVVLKICFNEPFIAPFSKPITLKSEDLDKYVGKYSSDQMPIIINCTKDANKLLLETRGKMFEVEPINNNYFMHAATGYFFEFFPDKEELQIKDTDNIYYLKRSK</sequence>
<evidence type="ECO:0000256" key="1">
    <source>
        <dbReference type="ARBA" id="ARBA00004370"/>
    </source>
</evidence>
<keyword evidence="6" id="KW-1185">Reference proteome</keyword>
<keyword evidence="3" id="KW-0732">Signal</keyword>
<dbReference type="PANTHER" id="PTHR46825:SF11">
    <property type="entry name" value="PENICILLIN-BINDING PROTEIN 4"/>
    <property type="match status" value="1"/>
</dbReference>
<evidence type="ECO:0000259" key="4">
    <source>
        <dbReference type="Pfam" id="PF00144"/>
    </source>
</evidence>
<evidence type="ECO:0000256" key="3">
    <source>
        <dbReference type="SAM" id="SignalP"/>
    </source>
</evidence>
<dbReference type="EMBL" id="JAOTIF010000006">
    <property type="protein sequence ID" value="MCU7549578.1"/>
    <property type="molecule type" value="Genomic_DNA"/>
</dbReference>
<dbReference type="InterPro" id="IPR001466">
    <property type="entry name" value="Beta-lactam-related"/>
</dbReference>
<keyword evidence="2" id="KW-0472">Membrane</keyword>
<protein>
    <submittedName>
        <fullName evidence="5">Beta-lactamase family protein</fullName>
    </submittedName>
</protein>
<feature type="signal peptide" evidence="3">
    <location>
        <begin position="1"/>
        <end position="19"/>
    </location>
</feature>
<accession>A0A9X3BI26</accession>
<gene>
    <name evidence="5" type="ORF">OCK74_10660</name>
</gene>
<name>A0A9X3BI26_9BACT</name>
<evidence type="ECO:0000256" key="2">
    <source>
        <dbReference type="ARBA" id="ARBA00023136"/>
    </source>
</evidence>
<proteinExistence type="predicted"/>
<dbReference type="RefSeq" id="WP_279297018.1">
    <property type="nucleotide sequence ID" value="NZ_JAOTIF010000006.1"/>
</dbReference>
<comment type="subcellular location">
    <subcellularLocation>
        <location evidence="1">Membrane</location>
    </subcellularLocation>
</comment>
<feature type="domain" description="Beta-lactamase-related" evidence="4">
    <location>
        <begin position="37"/>
        <end position="328"/>
    </location>
</feature>
<reference evidence="5" key="2">
    <citation type="submission" date="2023-04" db="EMBL/GenBank/DDBJ databases">
        <title>Paracnuella aquatica gen. nov., sp. nov., a member of the family Chitinophagaceae isolated from a hot spring.</title>
        <authorList>
            <person name="Wang C."/>
        </authorList>
    </citation>
    <scope>NUCLEOTIDE SEQUENCE</scope>
    <source>
        <strain evidence="5">LB-8</strain>
    </source>
</reference>
<dbReference type="Proteomes" id="UP001155483">
    <property type="component" value="Unassembled WGS sequence"/>
</dbReference>
<comment type="caution">
    <text evidence="5">The sequence shown here is derived from an EMBL/GenBank/DDBJ whole genome shotgun (WGS) entry which is preliminary data.</text>
</comment>
<dbReference type="SUPFAM" id="SSF56601">
    <property type="entry name" value="beta-lactamase/transpeptidase-like"/>
    <property type="match status" value="1"/>
</dbReference>
<dbReference type="Gene3D" id="3.40.710.10">
    <property type="entry name" value="DD-peptidase/beta-lactamase superfamily"/>
    <property type="match status" value="1"/>
</dbReference>
<reference evidence="5" key="1">
    <citation type="submission" date="2022-09" db="EMBL/GenBank/DDBJ databases">
        <authorList>
            <person name="Yuan C."/>
            <person name="Ke Z."/>
        </authorList>
    </citation>
    <scope>NUCLEOTIDE SEQUENCE</scope>
    <source>
        <strain evidence="5">LB-8</strain>
    </source>
</reference>
<dbReference type="InterPro" id="IPR050491">
    <property type="entry name" value="AmpC-like"/>
</dbReference>
<dbReference type="Pfam" id="PF00144">
    <property type="entry name" value="Beta-lactamase"/>
    <property type="match status" value="1"/>
</dbReference>
<dbReference type="GO" id="GO:0016020">
    <property type="term" value="C:membrane"/>
    <property type="evidence" value="ECO:0007669"/>
    <property type="project" value="UniProtKB-SubCell"/>
</dbReference>
<evidence type="ECO:0000313" key="6">
    <source>
        <dbReference type="Proteomes" id="UP001155483"/>
    </source>
</evidence>
<dbReference type="AlphaFoldDB" id="A0A9X3BI26"/>